<organism evidence="2 3">
    <name type="scientific">Mageeibacillus indolicus</name>
    <dbReference type="NCBI Taxonomy" id="884684"/>
    <lineage>
        <taxon>Bacteria</taxon>
        <taxon>Bacillati</taxon>
        <taxon>Bacillota</taxon>
        <taxon>Clostridia</taxon>
        <taxon>Eubacteriales</taxon>
        <taxon>Oscillospiraceae</taxon>
        <taxon>Mageeibacillus</taxon>
    </lineage>
</organism>
<name>A0A2J8B3S4_9FIRM</name>
<dbReference type="InterPro" id="IPR022601">
    <property type="entry name" value="DUF3160"/>
</dbReference>
<dbReference type="EMBL" id="NBZD01000001">
    <property type="protein sequence ID" value="PNH19429.1"/>
    <property type="molecule type" value="Genomic_DNA"/>
</dbReference>
<gene>
    <name evidence="2" type="ORF">B7R76_00645</name>
</gene>
<accession>A0A2J8B3S4</accession>
<keyword evidence="1" id="KW-0472">Membrane</keyword>
<reference evidence="3" key="1">
    <citation type="submission" date="2017-04" db="EMBL/GenBank/DDBJ databases">
        <authorList>
            <person name="Bumgarner R.E."/>
            <person name="Fredricks D.N."/>
            <person name="Srinivasan S."/>
        </authorList>
    </citation>
    <scope>NUCLEOTIDE SEQUENCE [LARGE SCALE GENOMIC DNA]</scope>
    <source>
        <strain evidence="3">KA00405</strain>
    </source>
</reference>
<evidence type="ECO:0000313" key="3">
    <source>
        <dbReference type="Proteomes" id="UP000236394"/>
    </source>
</evidence>
<comment type="caution">
    <text evidence="2">The sequence shown here is derived from an EMBL/GenBank/DDBJ whole genome shotgun (WGS) entry which is preliminary data.</text>
</comment>
<dbReference type="Proteomes" id="UP000236394">
    <property type="component" value="Unassembled WGS sequence"/>
</dbReference>
<feature type="transmembrane region" description="Helical" evidence="1">
    <location>
        <begin position="49"/>
        <end position="69"/>
    </location>
</feature>
<proteinExistence type="predicted"/>
<feature type="transmembrane region" description="Helical" evidence="1">
    <location>
        <begin position="17"/>
        <end position="37"/>
    </location>
</feature>
<evidence type="ECO:0000313" key="2">
    <source>
        <dbReference type="EMBL" id="PNH19429.1"/>
    </source>
</evidence>
<keyword evidence="1" id="KW-0812">Transmembrane</keyword>
<keyword evidence="1" id="KW-1133">Transmembrane helix</keyword>
<protein>
    <recommendedName>
        <fullName evidence="4">DUF3160 domain-containing protein</fullName>
    </recommendedName>
</protein>
<evidence type="ECO:0008006" key="4">
    <source>
        <dbReference type="Google" id="ProtNLM"/>
    </source>
</evidence>
<sequence>MKYDAGMLGLKYDKMPIAYFYSVILAILVIIFLRAIFCSRQEAAMKKTLALLLITALLFQLSSCTETPGGSARSDNPSNPSNPIAIKPHTDPAFAVSKVAEYKGPAAVPAYAVESDLKNIFNLNQFRAGTDEQGDFYFAINILPDAAKYIERNGFVVLPSHKSTFYDTYETNRYNAVPSFITTDSVLHTFYLMYDYVLKDVERQTLDKTLKDLTSSMFRTSAEQYERLKGGNFANAARRNLAYFAVAYKLLFPNFEPPEEVAETVAQEMSLIEAANGIAPSPVVNLGSKAKSDTDLYQQDYSQFKVRGHYIFSEGMKRYFKANMWYGQVTFRAAVEDELKSSLLMAANTVKPEIKKMWQTIFNTINFFVGECDDITALDYESALREVYQGEMTEDKVTDSGKLSKAIKLINKLPPPAVNSVPIYKEEIQPDQVKAVKGFRFMGQRFTVDAAIFQKLMDRAVKGRMLPKGLDIPAALGSAEAEKILKQNFDVKKYPAYAANLKLCRDYMQNLKEDVWTSNLYWSWINMLRPLADNADRKGFPFFMQNDAWRRKELTTFLASWTELKYTTALYSKPPIAEMGGASAGNMPPPDDRGYVEPNPTLYKRMAALTRQTAAGLEALGLSTAELQTHFNKLNNIADRLGDIATKELANTPRSLEEYEFIRQYGAELEHFWKTAKKDEMDSLDLDPARFQEFHPDGVVADVATDPNGEVLQEATGFADNIVVAFPRDGKVVLGRGAVYSQFEFTVPLSQRMTINEWHKLLLEASQTELNKYYAVWQDYVCTKENLVQ</sequence>
<evidence type="ECO:0000256" key="1">
    <source>
        <dbReference type="SAM" id="Phobius"/>
    </source>
</evidence>
<dbReference type="AlphaFoldDB" id="A0A2J8B3S4"/>
<dbReference type="SMART" id="SM01325">
    <property type="entry name" value="DUF3160"/>
    <property type="match status" value="1"/>
</dbReference>
<dbReference type="Pfam" id="PF11369">
    <property type="entry name" value="DUF3160"/>
    <property type="match status" value="1"/>
</dbReference>